<evidence type="ECO:0000313" key="2">
    <source>
        <dbReference type="Proteomes" id="UP001148629"/>
    </source>
</evidence>
<sequence>MTLKREMTSVKRESPLNDEFGKFVKATLDEWKVPGFSLAVIDDDKILTASYGTATFPDTPATAETLWYGASTTKAFTAAVLAQLIDSKEYPALENGWQTTISSILREDFVLQDEWATNHLTLEDAACHRTGMPRHDQATSRYLPDERDEGNQDGAKDKKKRYATVKDVTRNLRNLPLSAEPRVKFQYCNAMYSVLSHVIETVTGKPLGDVMKELVFEPLGMSSTYFSLDDARAAPEHLATGYYWDEDTDKFVKVDDMPVVEVGGGGAIISNVQDYAKWAKCMLRQEAPFSGDVHKELRTPRIIQEMPKNAKDVSLYGLGWDRTLYHGHVMYTHGGGMHAFGSSVVWFPDDKFGIVAFGNTSLTSNAVEDIVLYRLIDDRLGIAPDKRTDFGKDWRETMEKFIGEYNKAIDIVYPDRPDTPVPSPASIKDLAGTYYDPGYKTIELRVEPHPDKQGEQILAADRMDSTWQIHMRLQHVSSTWWILRAWQPGSPHLFREFAQVEFKLGVDGKPTALVVDFYARLGGQHEGKVVFNRVGD</sequence>
<gene>
    <name evidence="1" type="ORF">NM208_g8995</name>
</gene>
<keyword evidence="2" id="KW-1185">Reference proteome</keyword>
<organism evidence="1 2">
    <name type="scientific">Fusarium decemcellulare</name>
    <dbReference type="NCBI Taxonomy" id="57161"/>
    <lineage>
        <taxon>Eukaryota</taxon>
        <taxon>Fungi</taxon>
        <taxon>Dikarya</taxon>
        <taxon>Ascomycota</taxon>
        <taxon>Pezizomycotina</taxon>
        <taxon>Sordariomycetes</taxon>
        <taxon>Hypocreomycetidae</taxon>
        <taxon>Hypocreales</taxon>
        <taxon>Nectriaceae</taxon>
        <taxon>Fusarium</taxon>
        <taxon>Fusarium decemcellulare species complex</taxon>
    </lineage>
</organism>
<name>A0ACC1S3I8_9HYPO</name>
<reference evidence="1" key="1">
    <citation type="submission" date="2022-08" db="EMBL/GenBank/DDBJ databases">
        <title>Genome Sequence of Fusarium decemcellulare.</title>
        <authorList>
            <person name="Buettner E."/>
        </authorList>
    </citation>
    <scope>NUCLEOTIDE SEQUENCE</scope>
    <source>
        <strain evidence="1">Babe19</strain>
    </source>
</reference>
<accession>A0ACC1S3I8</accession>
<dbReference type="EMBL" id="JANRMS010001089">
    <property type="protein sequence ID" value="KAJ3531180.1"/>
    <property type="molecule type" value="Genomic_DNA"/>
</dbReference>
<proteinExistence type="predicted"/>
<comment type="caution">
    <text evidence="1">The sequence shown here is derived from an EMBL/GenBank/DDBJ whole genome shotgun (WGS) entry which is preliminary data.</text>
</comment>
<protein>
    <submittedName>
        <fullName evidence="1">Uncharacterized protein</fullName>
    </submittedName>
</protein>
<dbReference type="Proteomes" id="UP001148629">
    <property type="component" value="Unassembled WGS sequence"/>
</dbReference>
<evidence type="ECO:0000313" key="1">
    <source>
        <dbReference type="EMBL" id="KAJ3531180.1"/>
    </source>
</evidence>